<reference evidence="2 3" key="1">
    <citation type="submission" date="2014-04" db="EMBL/GenBank/DDBJ databases">
        <title>Genome assembly of Hyalangium minutum DSM 14724.</title>
        <authorList>
            <person name="Sharma G."/>
            <person name="Subramanian S."/>
        </authorList>
    </citation>
    <scope>NUCLEOTIDE SEQUENCE [LARGE SCALE GENOMIC DNA]</scope>
    <source>
        <strain evidence="2 3">DSM 14724</strain>
    </source>
</reference>
<dbReference type="EMBL" id="JMCB01000004">
    <property type="protein sequence ID" value="KFE69377.1"/>
    <property type="molecule type" value="Genomic_DNA"/>
</dbReference>
<dbReference type="CDD" id="cd06223">
    <property type="entry name" value="PRTases_typeI"/>
    <property type="match status" value="1"/>
</dbReference>
<dbReference type="AlphaFoldDB" id="A0A085WNW4"/>
<comment type="caution">
    <text evidence="2">The sequence shown here is derived from an EMBL/GenBank/DDBJ whole genome shotgun (WGS) entry which is preliminary data.</text>
</comment>
<dbReference type="RefSeq" id="WP_044186558.1">
    <property type="nucleotide sequence ID" value="NZ_JMCB01000004.1"/>
</dbReference>
<name>A0A085WNW4_9BACT</name>
<protein>
    <recommendedName>
        <fullName evidence="1">Phosphoribosyltransferase domain-containing protein</fullName>
    </recommendedName>
</protein>
<accession>A0A085WNW4</accession>
<dbReference type="STRING" id="394096.DB31_6352"/>
<dbReference type="InterPro" id="IPR000836">
    <property type="entry name" value="PRTase_dom"/>
</dbReference>
<gene>
    <name evidence="2" type="ORF">DB31_6352</name>
</gene>
<dbReference type="Gene3D" id="3.30.1310.20">
    <property type="entry name" value="PRTase-like"/>
    <property type="match status" value="1"/>
</dbReference>
<proteinExistence type="predicted"/>
<dbReference type="Pfam" id="PF00156">
    <property type="entry name" value="Pribosyltran"/>
    <property type="match status" value="1"/>
</dbReference>
<feature type="domain" description="Phosphoribosyltransferase" evidence="1">
    <location>
        <begin position="10"/>
        <end position="181"/>
    </location>
</feature>
<dbReference type="OrthoDB" id="5421180at2"/>
<evidence type="ECO:0000259" key="1">
    <source>
        <dbReference type="Pfam" id="PF00156"/>
    </source>
</evidence>
<dbReference type="InterPro" id="IPR029057">
    <property type="entry name" value="PRTase-like"/>
</dbReference>
<sequence>MVRFRDRFEAGRVLAGRLHAYAGRGDVLVLALPRGGVPVGFEVARRLGAPLDVFVVRKLGTPGHEELAMGAIATGGVRVLNEDVVESLNIPERAIARATEREELELARRERLFRGSRPPPRIEGQTVILVDDGLATGSTMRAGLMALRQRAPARLVAAVPVGAPETCAELQELADEVICAITPEPFFAVGQWYGDFMQTSDEEVYELLERAAHEHEERGAGASPEAP</sequence>
<dbReference type="PATRIC" id="fig|394096.3.peg.2451"/>
<dbReference type="SUPFAM" id="SSF53271">
    <property type="entry name" value="PRTase-like"/>
    <property type="match status" value="1"/>
</dbReference>
<evidence type="ECO:0000313" key="2">
    <source>
        <dbReference type="EMBL" id="KFE69377.1"/>
    </source>
</evidence>
<keyword evidence="3" id="KW-1185">Reference proteome</keyword>
<dbReference type="Proteomes" id="UP000028725">
    <property type="component" value="Unassembled WGS sequence"/>
</dbReference>
<evidence type="ECO:0000313" key="3">
    <source>
        <dbReference type="Proteomes" id="UP000028725"/>
    </source>
</evidence>
<dbReference type="Gene3D" id="3.40.50.2020">
    <property type="match status" value="1"/>
</dbReference>
<organism evidence="2 3">
    <name type="scientific">Hyalangium minutum</name>
    <dbReference type="NCBI Taxonomy" id="394096"/>
    <lineage>
        <taxon>Bacteria</taxon>
        <taxon>Pseudomonadati</taxon>
        <taxon>Myxococcota</taxon>
        <taxon>Myxococcia</taxon>
        <taxon>Myxococcales</taxon>
        <taxon>Cystobacterineae</taxon>
        <taxon>Archangiaceae</taxon>
        <taxon>Hyalangium</taxon>
    </lineage>
</organism>